<dbReference type="SMART" id="SM00285">
    <property type="entry name" value="PBD"/>
    <property type="match status" value="1"/>
</dbReference>
<dbReference type="PANTHER" id="PTHR46325:SF20">
    <property type="entry name" value="CRIB DOMAIN-CONTAINING PROTEIN RIC10"/>
    <property type="match status" value="1"/>
</dbReference>
<evidence type="ECO:0000256" key="1">
    <source>
        <dbReference type="SAM" id="MobiDB-lite"/>
    </source>
</evidence>
<feature type="domain" description="CRIB" evidence="2">
    <location>
        <begin position="24"/>
        <end position="37"/>
    </location>
</feature>
<reference evidence="3" key="2">
    <citation type="submission" date="2023-06" db="EMBL/GenBank/DDBJ databases">
        <authorList>
            <person name="Ma L."/>
            <person name="Liu K.-W."/>
            <person name="Li Z."/>
            <person name="Hsiao Y.-Y."/>
            <person name="Qi Y."/>
            <person name="Fu T."/>
            <person name="Tang G."/>
            <person name="Zhang D."/>
            <person name="Sun W.-H."/>
            <person name="Liu D.-K."/>
            <person name="Li Y."/>
            <person name="Chen G.-Z."/>
            <person name="Liu X.-D."/>
            <person name="Liao X.-Y."/>
            <person name="Jiang Y.-T."/>
            <person name="Yu X."/>
            <person name="Hao Y."/>
            <person name="Huang J."/>
            <person name="Zhao X.-W."/>
            <person name="Ke S."/>
            <person name="Chen Y.-Y."/>
            <person name="Wu W.-L."/>
            <person name="Hsu J.-L."/>
            <person name="Lin Y.-F."/>
            <person name="Huang M.-D."/>
            <person name="Li C.-Y."/>
            <person name="Huang L."/>
            <person name="Wang Z.-W."/>
            <person name="Zhao X."/>
            <person name="Zhong W.-Y."/>
            <person name="Peng D.-H."/>
            <person name="Ahmad S."/>
            <person name="Lan S."/>
            <person name="Zhang J.-S."/>
            <person name="Tsai W.-C."/>
            <person name="Van De Peer Y."/>
            <person name="Liu Z.-J."/>
        </authorList>
    </citation>
    <scope>NUCLEOTIDE SEQUENCE</scope>
    <source>
        <strain evidence="3">CP</strain>
        <tissue evidence="3">Leaves</tissue>
    </source>
</reference>
<protein>
    <recommendedName>
        <fullName evidence="2">CRIB domain-containing protein</fullName>
    </recommendedName>
</protein>
<gene>
    <name evidence="3" type="ORF">QJS10_CPB21g00880</name>
</gene>
<accession>A0AAV9C4A2</accession>
<dbReference type="InterPro" id="IPR036936">
    <property type="entry name" value="CRIB_dom_sf"/>
</dbReference>
<evidence type="ECO:0000313" key="3">
    <source>
        <dbReference type="EMBL" id="KAK1283231.1"/>
    </source>
</evidence>
<dbReference type="InterPro" id="IPR000095">
    <property type="entry name" value="CRIB_dom"/>
</dbReference>
<feature type="compositionally biased region" description="Low complexity" evidence="1">
    <location>
        <begin position="109"/>
        <end position="134"/>
    </location>
</feature>
<dbReference type="Pfam" id="PF00786">
    <property type="entry name" value="PBD"/>
    <property type="match status" value="1"/>
</dbReference>
<name>A0AAV9C4A2_ACOCL</name>
<dbReference type="Proteomes" id="UP001180020">
    <property type="component" value="Unassembled WGS sequence"/>
</dbReference>
<reference evidence="3" key="1">
    <citation type="journal article" date="2023" name="Nat. Commun.">
        <title>Diploid and tetraploid genomes of Acorus and the evolution of monocots.</title>
        <authorList>
            <person name="Ma L."/>
            <person name="Liu K.W."/>
            <person name="Li Z."/>
            <person name="Hsiao Y.Y."/>
            <person name="Qi Y."/>
            <person name="Fu T."/>
            <person name="Tang G.D."/>
            <person name="Zhang D."/>
            <person name="Sun W.H."/>
            <person name="Liu D.K."/>
            <person name="Li Y."/>
            <person name="Chen G.Z."/>
            <person name="Liu X.D."/>
            <person name="Liao X.Y."/>
            <person name="Jiang Y.T."/>
            <person name="Yu X."/>
            <person name="Hao Y."/>
            <person name="Huang J."/>
            <person name="Zhao X.W."/>
            <person name="Ke S."/>
            <person name="Chen Y.Y."/>
            <person name="Wu W.L."/>
            <person name="Hsu J.L."/>
            <person name="Lin Y.F."/>
            <person name="Huang M.D."/>
            <person name="Li C.Y."/>
            <person name="Huang L."/>
            <person name="Wang Z.W."/>
            <person name="Zhao X."/>
            <person name="Zhong W.Y."/>
            <person name="Peng D.H."/>
            <person name="Ahmad S."/>
            <person name="Lan S."/>
            <person name="Zhang J.S."/>
            <person name="Tsai W.C."/>
            <person name="Van de Peer Y."/>
            <person name="Liu Z.J."/>
        </authorList>
    </citation>
    <scope>NUCLEOTIDE SEQUENCE</scope>
    <source>
        <strain evidence="3">CP</strain>
    </source>
</reference>
<dbReference type="PROSITE" id="PS50108">
    <property type="entry name" value="CRIB"/>
    <property type="match status" value="1"/>
</dbReference>
<organism evidence="3 4">
    <name type="scientific">Acorus calamus</name>
    <name type="common">Sweet flag</name>
    <dbReference type="NCBI Taxonomy" id="4465"/>
    <lineage>
        <taxon>Eukaryota</taxon>
        <taxon>Viridiplantae</taxon>
        <taxon>Streptophyta</taxon>
        <taxon>Embryophyta</taxon>
        <taxon>Tracheophyta</taxon>
        <taxon>Spermatophyta</taxon>
        <taxon>Magnoliopsida</taxon>
        <taxon>Liliopsida</taxon>
        <taxon>Acoraceae</taxon>
        <taxon>Acorus</taxon>
    </lineage>
</organism>
<sequence length="134" mass="14739">MKGFLKGFKYISQIFVYKQHEMEIGCPTDVRHVAHIGWDGSSANAPSWMNEFKTGSDFTPSMSSFGDPNCVTVGSWTSQDFQQAKAADTSDDLPRMDPPKKSRWRKTKAASPSSSSRSSRSRASSFAAAFAGEE</sequence>
<proteinExistence type="predicted"/>
<dbReference type="CDD" id="cd00132">
    <property type="entry name" value="CRIB"/>
    <property type="match status" value="1"/>
</dbReference>
<keyword evidence="4" id="KW-1185">Reference proteome</keyword>
<dbReference type="FunFam" id="3.90.810.10:FF:000029">
    <property type="entry name" value="Elongation factor Ts, mitochondrial"/>
    <property type="match status" value="1"/>
</dbReference>
<feature type="region of interest" description="Disordered" evidence="1">
    <location>
        <begin position="81"/>
        <end position="134"/>
    </location>
</feature>
<dbReference type="Gene3D" id="3.90.810.10">
    <property type="entry name" value="CRIB domain"/>
    <property type="match status" value="1"/>
</dbReference>
<comment type="caution">
    <text evidence="3">The sequence shown here is derived from an EMBL/GenBank/DDBJ whole genome shotgun (WGS) entry which is preliminary data.</text>
</comment>
<dbReference type="EMBL" id="JAUJYO010000021">
    <property type="protein sequence ID" value="KAK1283231.1"/>
    <property type="molecule type" value="Genomic_DNA"/>
</dbReference>
<evidence type="ECO:0000259" key="2">
    <source>
        <dbReference type="PROSITE" id="PS50108"/>
    </source>
</evidence>
<evidence type="ECO:0000313" key="4">
    <source>
        <dbReference type="Proteomes" id="UP001180020"/>
    </source>
</evidence>
<dbReference type="PANTHER" id="PTHR46325">
    <property type="entry name" value="CRIB DOMAIN-CONTAINING PROTEIN RIC8"/>
    <property type="match status" value="1"/>
</dbReference>
<dbReference type="AlphaFoldDB" id="A0AAV9C4A2"/>